<dbReference type="EMBL" id="JALJOR010000017">
    <property type="protein sequence ID" value="KAK9804849.1"/>
    <property type="molecule type" value="Genomic_DNA"/>
</dbReference>
<dbReference type="NCBIfam" id="TIGR03592">
    <property type="entry name" value="yidC_oxa1_cterm"/>
    <property type="match status" value="1"/>
</dbReference>
<evidence type="ECO:0000256" key="1">
    <source>
        <dbReference type="ARBA" id="ARBA00004141"/>
    </source>
</evidence>
<dbReference type="CDD" id="cd20070">
    <property type="entry name" value="5TM_YidC_Alb3"/>
    <property type="match status" value="1"/>
</dbReference>
<feature type="domain" description="Membrane insertase YidC/Oxa/ALB C-terminal" evidence="9">
    <location>
        <begin position="146"/>
        <end position="362"/>
    </location>
</feature>
<dbReference type="PANTHER" id="PTHR12428:SF14">
    <property type="entry name" value="ALBINO3-LIKE PROTEIN 1, CHLOROPLASTIC"/>
    <property type="match status" value="1"/>
</dbReference>
<reference evidence="10 11" key="1">
    <citation type="journal article" date="2024" name="Nat. Commun.">
        <title>Phylogenomics reveals the evolutionary origins of lichenization in chlorophyte algae.</title>
        <authorList>
            <person name="Puginier C."/>
            <person name="Libourel C."/>
            <person name="Otte J."/>
            <person name="Skaloud P."/>
            <person name="Haon M."/>
            <person name="Grisel S."/>
            <person name="Petersen M."/>
            <person name="Berrin J.G."/>
            <person name="Delaux P.M."/>
            <person name="Dal Grande F."/>
            <person name="Keller J."/>
        </authorList>
    </citation>
    <scope>NUCLEOTIDE SEQUENCE [LARGE SCALE GENOMIC DNA]</scope>
    <source>
        <strain evidence="10 11">SAG 2043</strain>
    </source>
</reference>
<sequence>MDLVKPQCRSCLSRSPLLPVRLRPHRLGCAQAQRLGTQHLCGQLLRHSSHRAAGGLTTSASLQQATDTGSAALHHATNAMYSLAESTAVADAASAATSAAAAVSGAATDAVAQRYTGFASQISDALEVVLTYLQNNLEQLHVPYSYGWSIILLTLLVKTATFPLTKIQVESAMSIQELKPTIDDIKKRYGEDKKSVDRETSALYKKAGVNPYAGCLPSLATIPIFIGLYNSLTNVAGEGLLDAEGFYWLPSLAGPTTIAARRAGSGLEWLVPFQDGHPPIGWHDAGAYLLLPFLLVVAQYISSAIITPPVDPEDPNANTNRALFAFLPLMIGYFSLNVPAGLSLYYFANSVLTSSQQIWLRKLGGANINPFNMGGIGLGKARRSGEVAGAEAAEGGVASVSAQFGLDDVPGDEASTSLAASEDTSEADVASNGTVAASMGLPADPVERVINRRSKRKRRSLAQDAVTA</sequence>
<evidence type="ECO:0000313" key="10">
    <source>
        <dbReference type="EMBL" id="KAK9804849.1"/>
    </source>
</evidence>
<comment type="caution">
    <text evidence="10">The sequence shown here is derived from an EMBL/GenBank/DDBJ whole genome shotgun (WGS) entry which is preliminary data.</text>
</comment>
<feature type="transmembrane region" description="Helical" evidence="8">
    <location>
        <begin position="326"/>
        <end position="348"/>
    </location>
</feature>
<dbReference type="GO" id="GO:0072598">
    <property type="term" value="P:protein localization to chloroplast"/>
    <property type="evidence" value="ECO:0007669"/>
    <property type="project" value="TreeGrafter"/>
</dbReference>
<evidence type="ECO:0000256" key="8">
    <source>
        <dbReference type="SAM" id="Phobius"/>
    </source>
</evidence>
<dbReference type="InterPro" id="IPR001708">
    <property type="entry name" value="YidC/ALB3/OXA1/COX18"/>
</dbReference>
<evidence type="ECO:0000256" key="3">
    <source>
        <dbReference type="ARBA" id="ARBA00022692"/>
    </source>
</evidence>
<keyword evidence="4 8" id="KW-1133">Transmembrane helix</keyword>
<keyword evidence="5 8" id="KW-0472">Membrane</keyword>
<dbReference type="GO" id="GO:0009535">
    <property type="term" value="C:chloroplast thylakoid membrane"/>
    <property type="evidence" value="ECO:0007669"/>
    <property type="project" value="TreeGrafter"/>
</dbReference>
<dbReference type="Pfam" id="PF02096">
    <property type="entry name" value="60KD_IMP"/>
    <property type="match status" value="1"/>
</dbReference>
<keyword evidence="11" id="KW-1185">Reference proteome</keyword>
<comment type="similarity">
    <text evidence="2">Belongs to the OXA1/ALB3/YidC (TC 2.A.9.2) family.</text>
</comment>
<evidence type="ECO:0000256" key="2">
    <source>
        <dbReference type="ARBA" id="ARBA00010583"/>
    </source>
</evidence>
<dbReference type="GO" id="GO:0010027">
    <property type="term" value="P:thylakoid membrane organization"/>
    <property type="evidence" value="ECO:0007669"/>
    <property type="project" value="TreeGrafter"/>
</dbReference>
<proteinExistence type="inferred from homology"/>
<keyword evidence="3 6" id="KW-0812">Transmembrane</keyword>
<evidence type="ECO:0000313" key="11">
    <source>
        <dbReference type="Proteomes" id="UP001489004"/>
    </source>
</evidence>
<feature type="compositionally biased region" description="Basic residues" evidence="7">
    <location>
        <begin position="451"/>
        <end position="460"/>
    </location>
</feature>
<organism evidence="10 11">
    <name type="scientific">[Myrmecia] bisecta</name>
    <dbReference type="NCBI Taxonomy" id="41462"/>
    <lineage>
        <taxon>Eukaryota</taxon>
        <taxon>Viridiplantae</taxon>
        <taxon>Chlorophyta</taxon>
        <taxon>core chlorophytes</taxon>
        <taxon>Trebouxiophyceae</taxon>
        <taxon>Trebouxiales</taxon>
        <taxon>Trebouxiaceae</taxon>
        <taxon>Myrmecia</taxon>
    </lineage>
</organism>
<feature type="region of interest" description="Disordered" evidence="7">
    <location>
        <begin position="413"/>
        <end position="468"/>
    </location>
</feature>
<evidence type="ECO:0000256" key="4">
    <source>
        <dbReference type="ARBA" id="ARBA00022989"/>
    </source>
</evidence>
<gene>
    <name evidence="10" type="ORF">WJX72_008595</name>
</gene>
<dbReference type="InterPro" id="IPR047196">
    <property type="entry name" value="YidC_ALB_C"/>
</dbReference>
<evidence type="ECO:0000256" key="5">
    <source>
        <dbReference type="ARBA" id="ARBA00023136"/>
    </source>
</evidence>
<feature type="transmembrane region" description="Helical" evidence="8">
    <location>
        <begin position="287"/>
        <end position="306"/>
    </location>
</feature>
<dbReference type="PANTHER" id="PTHR12428">
    <property type="entry name" value="OXA1"/>
    <property type="match status" value="1"/>
</dbReference>
<comment type="subcellular location">
    <subcellularLocation>
        <location evidence="1 6">Membrane</location>
        <topology evidence="1 6">Multi-pass membrane protein</topology>
    </subcellularLocation>
</comment>
<evidence type="ECO:0000256" key="6">
    <source>
        <dbReference type="RuleBase" id="RU003945"/>
    </source>
</evidence>
<dbReference type="Proteomes" id="UP001489004">
    <property type="component" value="Unassembled WGS sequence"/>
</dbReference>
<dbReference type="GO" id="GO:0051205">
    <property type="term" value="P:protein insertion into membrane"/>
    <property type="evidence" value="ECO:0007669"/>
    <property type="project" value="TreeGrafter"/>
</dbReference>
<protein>
    <recommendedName>
        <fullName evidence="9">Membrane insertase YidC/Oxa/ALB C-terminal domain-containing protein</fullName>
    </recommendedName>
</protein>
<accession>A0AAW1P3H4</accession>
<dbReference type="AlphaFoldDB" id="A0AAW1P3H4"/>
<evidence type="ECO:0000259" key="9">
    <source>
        <dbReference type="Pfam" id="PF02096"/>
    </source>
</evidence>
<dbReference type="GO" id="GO:0032977">
    <property type="term" value="F:membrane insertase activity"/>
    <property type="evidence" value="ECO:0007669"/>
    <property type="project" value="InterPro"/>
</dbReference>
<comment type="similarity">
    <text evidence="6">Belongs to the OXA1/ALB3/YidC family.</text>
</comment>
<dbReference type="InterPro" id="IPR028055">
    <property type="entry name" value="YidC/Oxa/ALB_C"/>
</dbReference>
<name>A0AAW1P3H4_9CHLO</name>
<evidence type="ECO:0000256" key="7">
    <source>
        <dbReference type="SAM" id="MobiDB-lite"/>
    </source>
</evidence>